<feature type="coiled-coil region" evidence="9">
    <location>
        <begin position="878"/>
        <end position="996"/>
    </location>
</feature>
<dbReference type="GO" id="GO:0000146">
    <property type="term" value="F:microfilament motor activity"/>
    <property type="evidence" value="ECO:0007669"/>
    <property type="project" value="TreeGrafter"/>
</dbReference>
<evidence type="ECO:0000313" key="13">
    <source>
        <dbReference type="WBParaSite" id="SMUV_0000901401-mRNA-1"/>
    </source>
</evidence>
<dbReference type="Pfam" id="PF00063">
    <property type="entry name" value="Myosin_head"/>
    <property type="match status" value="1"/>
</dbReference>
<evidence type="ECO:0000256" key="1">
    <source>
        <dbReference type="ARBA" id="ARBA00008314"/>
    </source>
</evidence>
<dbReference type="Gene3D" id="3.40.850.10">
    <property type="entry name" value="Kinesin motor domain"/>
    <property type="match status" value="1"/>
</dbReference>
<dbReference type="SMART" id="SM00242">
    <property type="entry name" value="MYSc"/>
    <property type="match status" value="1"/>
</dbReference>
<dbReference type="GO" id="GO:0005737">
    <property type="term" value="C:cytoplasm"/>
    <property type="evidence" value="ECO:0007669"/>
    <property type="project" value="TreeGrafter"/>
</dbReference>
<dbReference type="Proteomes" id="UP000046393">
    <property type="component" value="Unplaced"/>
</dbReference>
<dbReference type="InterPro" id="IPR001609">
    <property type="entry name" value="Myosin_head_motor_dom-like"/>
</dbReference>
<dbReference type="Gene3D" id="1.20.58.530">
    <property type="match status" value="1"/>
</dbReference>
<dbReference type="WBParaSite" id="SMUV_0000901401-mRNA-1">
    <property type="protein sequence ID" value="SMUV_0000901401-mRNA-1"/>
    <property type="gene ID" value="SMUV_0000901401"/>
</dbReference>
<feature type="binding site" evidence="8">
    <location>
        <begin position="174"/>
        <end position="181"/>
    </location>
    <ligand>
        <name>ATP</name>
        <dbReference type="ChEBI" id="CHEBI:30616"/>
    </ligand>
</feature>
<comment type="similarity">
    <text evidence="1 8">Belongs to the TRAFAC class myosin-kinesin ATPase superfamily. Myosin family.</text>
</comment>
<sequence length="1561" mass="180201">MLQLLYLEVPATHRGQQEQLESTVWVTDPDVVYRLAKVVEDKGDKLVIGFRDENGFYEKIVDYLQRTVYKKDTHPPSVSYYCEDMCNLTELDEASVLNTVRCRYEAQLIHTYSGLFCVVVNPWKNLPIYTDDVKEAYGSAVGSEGGLPPHVYSVAQSAYDGLASCGNQSILITGESGAGKTENTKKILDYLGCRASRCNGFNDVQMDERLAAANLLIESFANASTIHNSNSSRIGKFIRMYFNDELHLNGAQIQCCRQLLIYPIKCYNQLTITDLLEKSRVVSQNDGDRNFHIFYQMLSNGFDDEIRKQIGLTKKAKQYRFLNQGGKVLDSNIDDSSDSVATDKALRLIGFTSKERQEIYEIVASCLLLGEIKFNERSGLDITYVDGDKGKYLLFFYYFQITTNSNGSLICLEVEAACRILGVKTTPLIDALTQPSIRVGDMSIKKSQNLKKTLSSLAALCKCIYERLFKWILQRCNEALGQFSRIDMSARSHYIGVLDMAGFEIMQKNSFEQFCINYTNEKLQQFFNDFMFIKEQHEYLREGIDWKEVSYGTDMQNTIELIEKPLGLLSLLQEECLVPNGSDMALLEKLITNHSSNPVFARSKHTARSVSSAHFTVAHYAGIVSYNIDGWVEKNKDAVEKSGLDVLAASTKTVMQQLFSHSDDEMPRGRRQSMCTNTVSYVYKEQLLALLETLNTTRAQFIRCISPNKNRQPGVIDNKLVIEQLRCNGVLEGIRICRQGYPNRLPFEDFVLRYRFITPQLELEPNRQGAQQLCAELGLDESIIQIGNTKIFCKVGVITQVCFQLATALETRRRQRLNAIITNIQAYICWYLEQIKLKRMIEKRKAILIIQRNVRTFAEIANWKWCSLLNLVRQLIPMERDKKRIEELEEENEQLIKELDKADDKCSELEILLGDATRVIENLKKEKREYESKKDEMKAEIQKHEEVMEIMERRFDEQHVKVMKIHAALRENEKRMQTLEEEKADMEKELYKWKGKYETEYSRRLDFEREHEKDNETICMLEQQITNINAEQEKEAARTKALHKEIAELKERSDKQLETIRELQNNLCEMNEKTKECDSLVNAEKRARKKAEAEKLDKQEEIGRLQQDLHKITVKAETLKENCHEKDREIRRLEGKLSSAIENAENNIAEMKKIHKKTREDLVEKIEELKKTCHKLEAENRSQKVKLNASERESSVESDYGTPFQIIFIFVLILSERSSRLGSRQLSFSSMGSFSSIRTLSSSLRRTTEPEIRSLSRWRTPSTLSASYHSCVRTESTPSPLSKSISQSHISYERKIAQLERQVLNAHTDNQLQKREIEVYKTSLASHEKEKETLKQKVRTLNAEISVMERSLNDEENRSHEYEMKLRKAHTELQSMKNKYEQVLQDSQKEILDERLICLKKMRQKVEELTKELEQKRARDGKSMEATMEELQAQLTDAHSQLDRAVNQINHLENLSKSQGIYGETWENQYRSAFSELQSLRDENAVLKTKINRQNRQIELLTQQSELDDNVAQLESMLQRQRRDSQAVSEYDNGQDSVCDEAYDSGNSSNSPLQPPTCTAV</sequence>
<feature type="compositionally biased region" description="Polar residues" evidence="10">
    <location>
        <begin position="1545"/>
        <end position="1561"/>
    </location>
</feature>
<dbReference type="PRINTS" id="PR00193">
    <property type="entry name" value="MYOSINHEAVY"/>
</dbReference>
<evidence type="ECO:0000256" key="8">
    <source>
        <dbReference type="PROSITE-ProRule" id="PRU00782"/>
    </source>
</evidence>
<dbReference type="PANTHER" id="PTHR13140">
    <property type="entry name" value="MYOSIN"/>
    <property type="match status" value="1"/>
</dbReference>
<organism evidence="12 13">
    <name type="scientific">Syphacia muris</name>
    <dbReference type="NCBI Taxonomy" id="451379"/>
    <lineage>
        <taxon>Eukaryota</taxon>
        <taxon>Metazoa</taxon>
        <taxon>Ecdysozoa</taxon>
        <taxon>Nematoda</taxon>
        <taxon>Chromadorea</taxon>
        <taxon>Rhabditida</taxon>
        <taxon>Spirurina</taxon>
        <taxon>Oxyuridomorpha</taxon>
        <taxon>Oxyuroidea</taxon>
        <taxon>Oxyuridae</taxon>
        <taxon>Syphacia</taxon>
    </lineage>
</organism>
<dbReference type="GO" id="GO:0016459">
    <property type="term" value="C:myosin complex"/>
    <property type="evidence" value="ECO:0007669"/>
    <property type="project" value="UniProtKB-KW"/>
</dbReference>
<feature type="region of interest" description="Disordered" evidence="10">
    <location>
        <begin position="1522"/>
        <end position="1561"/>
    </location>
</feature>
<name>A0A0N5AVT7_9BILA</name>
<feature type="coiled-coil region" evidence="9">
    <location>
        <begin position="1046"/>
        <end position="1193"/>
    </location>
</feature>
<evidence type="ECO:0000256" key="6">
    <source>
        <dbReference type="ARBA" id="ARBA00023175"/>
    </source>
</evidence>
<evidence type="ECO:0000256" key="4">
    <source>
        <dbReference type="ARBA" id="ARBA00023054"/>
    </source>
</evidence>
<dbReference type="Gene3D" id="6.20.240.20">
    <property type="match status" value="1"/>
</dbReference>
<dbReference type="Gene3D" id="4.10.270.10">
    <property type="entry name" value="Myosin, subunit A"/>
    <property type="match status" value="1"/>
</dbReference>
<accession>A0A0N5AVT7</accession>
<dbReference type="Gene3D" id="1.20.120.720">
    <property type="entry name" value="Myosin VI head, motor domain, U50 subdomain"/>
    <property type="match status" value="1"/>
</dbReference>
<evidence type="ECO:0000256" key="5">
    <source>
        <dbReference type="ARBA" id="ARBA00023123"/>
    </source>
</evidence>
<feature type="compositionally biased region" description="Polar residues" evidence="10">
    <location>
        <begin position="1526"/>
        <end position="1536"/>
    </location>
</feature>
<dbReference type="InterPro" id="IPR027417">
    <property type="entry name" value="P-loop_NTPase"/>
</dbReference>
<dbReference type="GO" id="GO:0016020">
    <property type="term" value="C:membrane"/>
    <property type="evidence" value="ECO:0007669"/>
    <property type="project" value="TreeGrafter"/>
</dbReference>
<dbReference type="STRING" id="451379.A0A0N5AVT7"/>
<proteinExistence type="inferred from homology"/>
<evidence type="ECO:0000256" key="10">
    <source>
        <dbReference type="SAM" id="MobiDB-lite"/>
    </source>
</evidence>
<dbReference type="Gene3D" id="1.10.10.820">
    <property type="match status" value="1"/>
</dbReference>
<dbReference type="GO" id="GO:0051015">
    <property type="term" value="F:actin filament binding"/>
    <property type="evidence" value="ECO:0007669"/>
    <property type="project" value="TreeGrafter"/>
</dbReference>
<keyword evidence="7 8" id="KW-0009">Actin-binding</keyword>
<evidence type="ECO:0000256" key="3">
    <source>
        <dbReference type="ARBA" id="ARBA00022840"/>
    </source>
</evidence>
<evidence type="ECO:0000256" key="7">
    <source>
        <dbReference type="ARBA" id="ARBA00023203"/>
    </source>
</evidence>
<keyword evidence="5 8" id="KW-0518">Myosin</keyword>
<protein>
    <submittedName>
        <fullName evidence="13">Myosin motor domain-containing protein</fullName>
    </submittedName>
</protein>
<feature type="domain" description="Myosin motor" evidence="11">
    <location>
        <begin position="80"/>
        <end position="814"/>
    </location>
</feature>
<dbReference type="GO" id="GO:0005524">
    <property type="term" value="F:ATP binding"/>
    <property type="evidence" value="ECO:0007669"/>
    <property type="project" value="UniProtKB-UniRule"/>
</dbReference>
<keyword evidence="2 8" id="KW-0547">Nucleotide-binding</keyword>
<dbReference type="SUPFAM" id="SSF52540">
    <property type="entry name" value="P-loop containing nucleoside triphosphate hydrolases"/>
    <property type="match status" value="1"/>
</dbReference>
<dbReference type="PROSITE" id="PS51456">
    <property type="entry name" value="MYOSIN_MOTOR"/>
    <property type="match status" value="1"/>
</dbReference>
<keyword evidence="6 8" id="KW-0505">Motor protein</keyword>
<evidence type="ECO:0000259" key="11">
    <source>
        <dbReference type="PROSITE" id="PS51456"/>
    </source>
</evidence>
<keyword evidence="4 9" id="KW-0175">Coiled coil</keyword>
<evidence type="ECO:0000313" key="12">
    <source>
        <dbReference type="Proteomes" id="UP000046393"/>
    </source>
</evidence>
<reference evidence="13" key="1">
    <citation type="submission" date="2017-02" db="UniProtKB">
        <authorList>
            <consortium name="WormBaseParasite"/>
        </authorList>
    </citation>
    <scope>IDENTIFICATION</scope>
</reference>
<evidence type="ECO:0000256" key="9">
    <source>
        <dbReference type="SAM" id="Coils"/>
    </source>
</evidence>
<feature type="region of interest" description="Actin-binding" evidence="8">
    <location>
        <begin position="687"/>
        <end position="709"/>
    </location>
</feature>
<dbReference type="GO" id="GO:0007015">
    <property type="term" value="P:actin filament organization"/>
    <property type="evidence" value="ECO:0007669"/>
    <property type="project" value="TreeGrafter"/>
</dbReference>
<evidence type="ECO:0000256" key="2">
    <source>
        <dbReference type="ARBA" id="ARBA00022741"/>
    </source>
</evidence>
<keyword evidence="12" id="KW-1185">Reference proteome</keyword>
<dbReference type="FunFam" id="1.10.10.820:FF:000001">
    <property type="entry name" value="Myosin heavy chain"/>
    <property type="match status" value="1"/>
</dbReference>
<dbReference type="PANTHER" id="PTHR13140:SF857">
    <property type="entry name" value="MYOSIN-11"/>
    <property type="match status" value="1"/>
</dbReference>
<keyword evidence="3 8" id="KW-0067">ATP-binding</keyword>
<dbReference type="InterPro" id="IPR036961">
    <property type="entry name" value="Kinesin_motor_dom_sf"/>
</dbReference>